<dbReference type="Proteomes" id="UP000198935">
    <property type="component" value="Unassembled WGS sequence"/>
</dbReference>
<protein>
    <submittedName>
        <fullName evidence="3">Methyltransferase domain-containing protein</fullName>
    </submittedName>
</protein>
<dbReference type="CDD" id="cd02440">
    <property type="entry name" value="AdoMet_MTases"/>
    <property type="match status" value="1"/>
</dbReference>
<dbReference type="SUPFAM" id="SSF53335">
    <property type="entry name" value="S-adenosyl-L-methionine-dependent methyltransferases"/>
    <property type="match status" value="1"/>
</dbReference>
<organism evidence="3 4">
    <name type="scientific">Evansella caseinilytica</name>
    <dbReference type="NCBI Taxonomy" id="1503961"/>
    <lineage>
        <taxon>Bacteria</taxon>
        <taxon>Bacillati</taxon>
        <taxon>Bacillota</taxon>
        <taxon>Bacilli</taxon>
        <taxon>Bacillales</taxon>
        <taxon>Bacillaceae</taxon>
        <taxon>Evansella</taxon>
    </lineage>
</organism>
<evidence type="ECO:0000256" key="1">
    <source>
        <dbReference type="ARBA" id="ARBA00022679"/>
    </source>
</evidence>
<dbReference type="OrthoDB" id="43862at2"/>
<keyword evidence="1 3" id="KW-0808">Transferase</keyword>
<reference evidence="4" key="1">
    <citation type="submission" date="2016-10" db="EMBL/GenBank/DDBJ databases">
        <authorList>
            <person name="Varghese N."/>
            <person name="Submissions S."/>
        </authorList>
    </citation>
    <scope>NUCLEOTIDE SEQUENCE [LARGE SCALE GENOMIC DNA]</scope>
    <source>
        <strain evidence="4">SP</strain>
    </source>
</reference>
<dbReference type="EMBL" id="FNPI01000005">
    <property type="protein sequence ID" value="SDZ02969.1"/>
    <property type="molecule type" value="Genomic_DNA"/>
</dbReference>
<evidence type="ECO:0000259" key="2">
    <source>
        <dbReference type="Pfam" id="PF13649"/>
    </source>
</evidence>
<dbReference type="GO" id="GO:0008168">
    <property type="term" value="F:methyltransferase activity"/>
    <property type="evidence" value="ECO:0007669"/>
    <property type="project" value="UniProtKB-KW"/>
</dbReference>
<sequence length="244" mass="27967">MNEYASMLAAYGVTEARPGGKKMTEMVLKKFPIPSYSTVLEVGCGLGDTAKRLTAFDGVTVKAVDNHPKMIKKAKERHGENPKITWITADIQSLELEKDTVDTIILESVLSFTPLETVLPKLFSWLKTEGFMCSLDPLYLGGLPEKQLTAYKDFYGFRKLLTAEEWKKIFHRFGFTVKHVIGSKEILEDSDELTVFPEIYPDENIDHRFITTLEKHLQLSEEYFPYFDFAYFICEKQARKPEQG</sequence>
<dbReference type="GO" id="GO:0032259">
    <property type="term" value="P:methylation"/>
    <property type="evidence" value="ECO:0007669"/>
    <property type="project" value="UniProtKB-KW"/>
</dbReference>
<feature type="domain" description="Methyltransferase" evidence="2">
    <location>
        <begin position="39"/>
        <end position="130"/>
    </location>
</feature>
<accession>A0A1H3PRD3</accession>
<evidence type="ECO:0000313" key="3">
    <source>
        <dbReference type="EMBL" id="SDZ02969.1"/>
    </source>
</evidence>
<keyword evidence="3" id="KW-0489">Methyltransferase</keyword>
<dbReference type="Pfam" id="PF13649">
    <property type="entry name" value="Methyltransf_25"/>
    <property type="match status" value="1"/>
</dbReference>
<gene>
    <name evidence="3" type="ORF">SAMN05421736_105143</name>
</gene>
<keyword evidence="4" id="KW-1185">Reference proteome</keyword>
<dbReference type="STRING" id="1503961.SAMN05421736_105143"/>
<dbReference type="InterPro" id="IPR041698">
    <property type="entry name" value="Methyltransf_25"/>
</dbReference>
<evidence type="ECO:0000313" key="4">
    <source>
        <dbReference type="Proteomes" id="UP000198935"/>
    </source>
</evidence>
<proteinExistence type="predicted"/>
<dbReference type="AlphaFoldDB" id="A0A1H3PRD3"/>
<dbReference type="Gene3D" id="3.40.50.150">
    <property type="entry name" value="Vaccinia Virus protein VP39"/>
    <property type="match status" value="1"/>
</dbReference>
<name>A0A1H3PRD3_9BACI</name>
<dbReference type="InterPro" id="IPR029063">
    <property type="entry name" value="SAM-dependent_MTases_sf"/>
</dbReference>
<dbReference type="PANTHER" id="PTHR43861">
    <property type="entry name" value="TRANS-ACONITATE 2-METHYLTRANSFERASE-RELATED"/>
    <property type="match status" value="1"/>
</dbReference>